<dbReference type="Proteomes" id="UP000799750">
    <property type="component" value="Unassembled WGS sequence"/>
</dbReference>
<dbReference type="Gene3D" id="1.20.58.1420">
    <property type="entry name" value="Dsl1p vesicle tethering complex, Tip20p subunit, domain B"/>
    <property type="match status" value="1"/>
</dbReference>
<dbReference type="GO" id="GO:0006890">
    <property type="term" value="P:retrograde vesicle-mediated transport, Golgi to endoplasmic reticulum"/>
    <property type="evidence" value="ECO:0007669"/>
    <property type="project" value="InterPro"/>
</dbReference>
<gene>
    <name evidence="2" type="ORF">BU16DRAFT_452672</name>
</gene>
<sequence length="832" mass="92870">MENTKDHEARVVDYLDDKLQTIDDLDSLDTLLSDLRNNHTLLQQQLEEAGRDHGEAKSASYRHEAAQKDRAAQFIQEQADIDNRLIIITRSDTSDEAVGRFEASLEKLARLDIANAYVELLKDVDTLNKEAQLQLQTSSEAALGPYKQLQSLVNHMVPLHEAAEGAAPHLLDHVVKTSQSLRKQIKDVFAGDLEAILKEIKWPTTKAIIPATLQSRWDVCLTKLLDLQIPELEALESSPVGKSGAKTPAVLFPLEVLVDPLQARFRYHFGGDRPTNRLDKPEWFLADITKLLNDYDYFMVDYVQPVLRTRFRGTDMAMNLVYIHATSAFVTALLPMVRSKIFATLPKVSNDPQLFSHLMHEIMTFDTTIRDDWQYDGGNGIEGWKGLAWEVLDQSNWFGLWLEVEKTFALSRYQEIISAPDTGDLDYESVNSNATKPTKGAIRVNDLLETITDRYRSLTSFNHKIRFLIDIQISIFDLFHERLHSGLEAYLAMTSSLGRTVQGVTKEEQAKLHGVEGLERLCRINGSADYLERAMRDWSEDIFFIELWDELRERAQRSTSPTHGLGAELSIADVAGKTSATVTEGGADADTGALFDETAAAYKKLRIRSEGIIVDVLSSKVRETLRAYRSINPWATLSGSSSSTTVLSPTAELDPLLETLRTSFSFLSRALAPAPLRRLVRLVLEVADQVVSETVVNRHTFSIHGGRQLQADLTAVIQVVETAVGKNGKGVAAVGLRLWAEGCKLLGLPIKSSVRAGGEGEEWDAWDDEAEEGSDVGNARSERGHALGLWEVERRLFADNQSARDVLEELEIEALGVMEARAVIRRRVEIAG</sequence>
<dbReference type="AlphaFoldDB" id="A0A6A6R5F4"/>
<keyword evidence="1" id="KW-0175">Coiled coil</keyword>
<dbReference type="InterPro" id="IPR042042">
    <property type="entry name" value="Tip20p_domB"/>
</dbReference>
<dbReference type="OrthoDB" id="2189254at2759"/>
<evidence type="ECO:0008006" key="4">
    <source>
        <dbReference type="Google" id="ProtNLM"/>
    </source>
</evidence>
<protein>
    <recommendedName>
        <fullName evidence="4">RINT-1 family protein-like protein</fullName>
    </recommendedName>
</protein>
<proteinExistence type="predicted"/>
<name>A0A6A6R5F4_9PEZI</name>
<dbReference type="GO" id="GO:0060628">
    <property type="term" value="P:regulation of ER to Golgi vesicle-mediated transport"/>
    <property type="evidence" value="ECO:0007669"/>
    <property type="project" value="TreeGrafter"/>
</dbReference>
<feature type="coiled-coil region" evidence="1">
    <location>
        <begin position="25"/>
        <end position="52"/>
    </location>
</feature>
<organism evidence="2 3">
    <name type="scientific">Lophium mytilinum</name>
    <dbReference type="NCBI Taxonomy" id="390894"/>
    <lineage>
        <taxon>Eukaryota</taxon>
        <taxon>Fungi</taxon>
        <taxon>Dikarya</taxon>
        <taxon>Ascomycota</taxon>
        <taxon>Pezizomycotina</taxon>
        <taxon>Dothideomycetes</taxon>
        <taxon>Pleosporomycetidae</taxon>
        <taxon>Mytilinidiales</taxon>
        <taxon>Mytilinidiaceae</taxon>
        <taxon>Lophium</taxon>
    </lineage>
</organism>
<evidence type="ECO:0000256" key="1">
    <source>
        <dbReference type="SAM" id="Coils"/>
    </source>
</evidence>
<dbReference type="InterPro" id="IPR042044">
    <property type="entry name" value="EXOC6PINT-1/Sec15/Tip20_C_dom2"/>
</dbReference>
<dbReference type="GO" id="GO:0070939">
    <property type="term" value="C:Dsl1/NZR complex"/>
    <property type="evidence" value="ECO:0007669"/>
    <property type="project" value="InterPro"/>
</dbReference>
<dbReference type="EMBL" id="MU004183">
    <property type="protein sequence ID" value="KAF2500015.1"/>
    <property type="molecule type" value="Genomic_DNA"/>
</dbReference>
<dbReference type="InterPro" id="IPR007528">
    <property type="entry name" value="RINT1_Tip20"/>
</dbReference>
<keyword evidence="3" id="KW-1185">Reference proteome</keyword>
<evidence type="ECO:0000313" key="3">
    <source>
        <dbReference type="Proteomes" id="UP000799750"/>
    </source>
</evidence>
<dbReference type="Gene3D" id="1.20.58.670">
    <property type="entry name" value="Dsl1p vesicle tethering complex, Tip20p subunit, domain D"/>
    <property type="match status" value="1"/>
</dbReference>
<dbReference type="GO" id="GO:0006888">
    <property type="term" value="P:endoplasmic reticulum to Golgi vesicle-mediated transport"/>
    <property type="evidence" value="ECO:0007669"/>
    <property type="project" value="InterPro"/>
</dbReference>
<dbReference type="Pfam" id="PF04437">
    <property type="entry name" value="RINT1_TIP1"/>
    <property type="match status" value="1"/>
</dbReference>
<evidence type="ECO:0000313" key="2">
    <source>
        <dbReference type="EMBL" id="KAF2500015.1"/>
    </source>
</evidence>
<reference evidence="2" key="1">
    <citation type="journal article" date="2020" name="Stud. Mycol.">
        <title>101 Dothideomycetes genomes: a test case for predicting lifestyles and emergence of pathogens.</title>
        <authorList>
            <person name="Haridas S."/>
            <person name="Albert R."/>
            <person name="Binder M."/>
            <person name="Bloem J."/>
            <person name="Labutti K."/>
            <person name="Salamov A."/>
            <person name="Andreopoulos B."/>
            <person name="Baker S."/>
            <person name="Barry K."/>
            <person name="Bills G."/>
            <person name="Bluhm B."/>
            <person name="Cannon C."/>
            <person name="Castanera R."/>
            <person name="Culley D."/>
            <person name="Daum C."/>
            <person name="Ezra D."/>
            <person name="Gonzalez J."/>
            <person name="Henrissat B."/>
            <person name="Kuo A."/>
            <person name="Liang C."/>
            <person name="Lipzen A."/>
            <person name="Lutzoni F."/>
            <person name="Magnuson J."/>
            <person name="Mondo S."/>
            <person name="Nolan M."/>
            <person name="Ohm R."/>
            <person name="Pangilinan J."/>
            <person name="Park H.-J."/>
            <person name="Ramirez L."/>
            <person name="Alfaro M."/>
            <person name="Sun H."/>
            <person name="Tritt A."/>
            <person name="Yoshinaga Y."/>
            <person name="Zwiers L.-H."/>
            <person name="Turgeon B."/>
            <person name="Goodwin S."/>
            <person name="Spatafora J."/>
            <person name="Crous P."/>
            <person name="Grigoriev I."/>
        </authorList>
    </citation>
    <scope>NUCLEOTIDE SEQUENCE</scope>
    <source>
        <strain evidence="2">CBS 269.34</strain>
    </source>
</reference>
<dbReference type="PANTHER" id="PTHR13520:SF0">
    <property type="entry name" value="RAD50-INTERACTING PROTEIN 1"/>
    <property type="match status" value="1"/>
</dbReference>
<dbReference type="PROSITE" id="PS51386">
    <property type="entry name" value="RINT1_TIP20"/>
    <property type="match status" value="1"/>
</dbReference>
<accession>A0A6A6R5F4</accession>
<dbReference type="PANTHER" id="PTHR13520">
    <property type="entry name" value="RAD50-INTERACTING PROTEIN 1 RINT-1"/>
    <property type="match status" value="1"/>
</dbReference>